<evidence type="ECO:0000256" key="1">
    <source>
        <dbReference type="ARBA" id="ARBA00004123"/>
    </source>
</evidence>
<dbReference type="GO" id="GO:0003677">
    <property type="term" value="F:DNA binding"/>
    <property type="evidence" value="ECO:0007669"/>
    <property type="project" value="UniProtKB-KW"/>
</dbReference>
<dbReference type="GO" id="GO:0003700">
    <property type="term" value="F:DNA-binding transcription factor activity"/>
    <property type="evidence" value="ECO:0007669"/>
    <property type="project" value="InterPro"/>
</dbReference>
<proteinExistence type="predicted"/>
<dbReference type="GO" id="GO:0046983">
    <property type="term" value="F:protein dimerization activity"/>
    <property type="evidence" value="ECO:0007669"/>
    <property type="project" value="InterPro"/>
</dbReference>
<evidence type="ECO:0000313" key="8">
    <source>
        <dbReference type="RefSeq" id="XP_022953002.1"/>
    </source>
</evidence>
<dbReference type="SUPFAM" id="SSF47459">
    <property type="entry name" value="HLH, helix-loop-helix DNA-binding domain"/>
    <property type="match status" value="1"/>
</dbReference>
<keyword evidence="5" id="KW-0539">Nucleus</keyword>
<dbReference type="InterPro" id="IPR045843">
    <property type="entry name" value="IND-like"/>
</dbReference>
<dbReference type="Gene3D" id="4.10.280.10">
    <property type="entry name" value="Helix-loop-helix DNA-binding domain"/>
    <property type="match status" value="1"/>
</dbReference>
<dbReference type="GeneID" id="111455517"/>
<dbReference type="Proteomes" id="UP000504609">
    <property type="component" value="Unplaced"/>
</dbReference>
<dbReference type="InterPro" id="IPR011598">
    <property type="entry name" value="bHLH_dom"/>
</dbReference>
<keyword evidence="4" id="KW-0804">Transcription</keyword>
<dbReference type="Pfam" id="PF00010">
    <property type="entry name" value="HLH"/>
    <property type="match status" value="1"/>
</dbReference>
<evidence type="ECO:0000256" key="2">
    <source>
        <dbReference type="ARBA" id="ARBA00023015"/>
    </source>
</evidence>
<evidence type="ECO:0000256" key="5">
    <source>
        <dbReference type="ARBA" id="ARBA00023242"/>
    </source>
</evidence>
<dbReference type="KEGG" id="cmos:111455517"/>
<keyword evidence="7" id="KW-1185">Reference proteome</keyword>
<dbReference type="RefSeq" id="XP_022953002.1">
    <property type="nucleotide sequence ID" value="XM_023097234.1"/>
</dbReference>
<evidence type="ECO:0000256" key="4">
    <source>
        <dbReference type="ARBA" id="ARBA00023163"/>
    </source>
</evidence>
<evidence type="ECO:0000256" key="3">
    <source>
        <dbReference type="ARBA" id="ARBA00023125"/>
    </source>
</evidence>
<dbReference type="SMART" id="SM00353">
    <property type="entry name" value="HLH"/>
    <property type="match status" value="1"/>
</dbReference>
<dbReference type="AlphaFoldDB" id="A0A6J1GLZ9"/>
<dbReference type="GO" id="GO:0005634">
    <property type="term" value="C:nucleus"/>
    <property type="evidence" value="ECO:0007669"/>
    <property type="project" value="UniProtKB-SubCell"/>
</dbReference>
<keyword evidence="2" id="KW-0805">Transcription regulation</keyword>
<name>A0A6J1GLZ9_CUCMO</name>
<dbReference type="PROSITE" id="PS50888">
    <property type="entry name" value="BHLH"/>
    <property type="match status" value="1"/>
</dbReference>
<comment type="subcellular location">
    <subcellularLocation>
        <location evidence="1">Nucleus</location>
    </subcellularLocation>
</comment>
<dbReference type="PANTHER" id="PTHR45914">
    <property type="entry name" value="TRANSCRIPTION FACTOR HEC3-RELATED"/>
    <property type="match status" value="1"/>
</dbReference>
<gene>
    <name evidence="8" type="primary">LOC111455517</name>
</gene>
<protein>
    <submittedName>
        <fullName evidence="8">Uncharacterized protein LOC111455517</fullName>
    </submittedName>
</protein>
<dbReference type="InterPro" id="IPR036638">
    <property type="entry name" value="HLH_DNA-bd_sf"/>
</dbReference>
<sequence>METSAGDDASSTVWDDACFDAMFSGVSLQSFLAGGSQSHTLLPSLFGGCYVADSLTFPDGMTSLYPQVSSNFVAESTASSDGPFFKLPKSEPMSVYEQTETQESTFLFHDSTSFPHLPDLRSLEQCSSSFNKRARVDSVMNPLQMVEPMVRTCEGFQNFFVPYEYKHSPDLTTSAAVSPAVQIPRSALARQRRQKLSDKTRCLQKLLPWDKKMDIATMLEEACKYVKFLQAQLLALQSMPRESAISSYSNNHYITELLRFLGRTVGPYPEDRGETSSAAANVDIPSQALVSDRVPPFVIQTDGTVKVQKNSYLSVMTPSDHENEVQNFQ</sequence>
<organism evidence="7 8">
    <name type="scientific">Cucurbita moschata</name>
    <name type="common">Winter crookneck squash</name>
    <name type="synonym">Cucurbita pepo var. moschata</name>
    <dbReference type="NCBI Taxonomy" id="3662"/>
    <lineage>
        <taxon>Eukaryota</taxon>
        <taxon>Viridiplantae</taxon>
        <taxon>Streptophyta</taxon>
        <taxon>Embryophyta</taxon>
        <taxon>Tracheophyta</taxon>
        <taxon>Spermatophyta</taxon>
        <taxon>Magnoliopsida</taxon>
        <taxon>eudicotyledons</taxon>
        <taxon>Gunneridae</taxon>
        <taxon>Pentapetalae</taxon>
        <taxon>rosids</taxon>
        <taxon>fabids</taxon>
        <taxon>Cucurbitales</taxon>
        <taxon>Cucurbitaceae</taxon>
        <taxon>Cucurbiteae</taxon>
        <taxon>Cucurbita</taxon>
    </lineage>
</organism>
<reference evidence="8" key="1">
    <citation type="submission" date="2025-08" db="UniProtKB">
        <authorList>
            <consortium name="RefSeq"/>
        </authorList>
    </citation>
    <scope>IDENTIFICATION</scope>
    <source>
        <tissue evidence="8">Young leaves</tissue>
    </source>
</reference>
<keyword evidence="3" id="KW-0238">DNA-binding</keyword>
<dbReference type="PANTHER" id="PTHR45914:SF24">
    <property type="entry name" value="BHLH DOMAIN-CONTAINING PROTEIN"/>
    <property type="match status" value="1"/>
</dbReference>
<evidence type="ECO:0000259" key="6">
    <source>
        <dbReference type="PROSITE" id="PS50888"/>
    </source>
</evidence>
<feature type="domain" description="BHLH" evidence="6">
    <location>
        <begin position="180"/>
        <end position="229"/>
    </location>
</feature>
<evidence type="ECO:0000313" key="7">
    <source>
        <dbReference type="Proteomes" id="UP000504609"/>
    </source>
</evidence>
<accession>A0A6J1GLZ9</accession>